<accession>A0A077MEG6</accession>
<dbReference type="Proteomes" id="UP000035720">
    <property type="component" value="Unassembled WGS sequence"/>
</dbReference>
<dbReference type="InterPro" id="IPR044918">
    <property type="entry name" value="DUF3349_helical"/>
</dbReference>
<dbReference type="Gene3D" id="1.10.150.430">
    <property type="entry name" value="DUF3349, helical bundle"/>
    <property type="match status" value="1"/>
</dbReference>
<evidence type="ECO:0008006" key="3">
    <source>
        <dbReference type="Google" id="ProtNLM"/>
    </source>
</evidence>
<evidence type="ECO:0000313" key="2">
    <source>
        <dbReference type="Proteomes" id="UP000035720"/>
    </source>
</evidence>
<dbReference type="Pfam" id="PF11829">
    <property type="entry name" value="DUF3349"/>
    <property type="match status" value="2"/>
</dbReference>
<gene>
    <name evidence="1" type="ORF">BN13_370013</name>
</gene>
<dbReference type="EMBL" id="CAJC01000147">
    <property type="protein sequence ID" value="CCI53342.1"/>
    <property type="molecule type" value="Genomic_DNA"/>
</dbReference>
<proteinExistence type="predicted"/>
<dbReference type="OrthoDB" id="4350726at2"/>
<sequence>MRPMTNDILHWIHDGFPDGVPDSEAPALFSVLSDRVGAERAADVLRKLQTEGRLSSEAAAALLPAESAQRQVAAKLALGGWPLGGASDDSADDAPPREGSPLGRIVAWLREGYPGGVPDHDYVPLLALLERRLTRSEVKQVAKALRRADVSPAGPADIAAAISDYTHTTASEDDLRRVRQQLAKKGWPVEFPDPDLP</sequence>
<dbReference type="InterPro" id="IPR021784">
    <property type="entry name" value="DUF3349"/>
</dbReference>
<comment type="caution">
    <text evidence="1">The sequence shown here is derived from an EMBL/GenBank/DDBJ whole genome shotgun (WGS) entry which is preliminary data.</text>
</comment>
<evidence type="ECO:0000313" key="1">
    <source>
        <dbReference type="EMBL" id="CCI53342.1"/>
    </source>
</evidence>
<dbReference type="STRING" id="1193518.BN13_370013"/>
<protein>
    <recommendedName>
        <fullName evidence="3">DUF3349 domain-containing protein</fullName>
    </recommendedName>
</protein>
<keyword evidence="2" id="KW-1185">Reference proteome</keyword>
<name>A0A077MEG6_9MICO</name>
<reference evidence="1 2" key="1">
    <citation type="journal article" date="2013" name="ISME J.">
        <title>A metabolic model for members of the genus Tetrasphaera involved in enhanced biological phosphorus removal.</title>
        <authorList>
            <person name="Kristiansen R."/>
            <person name="Nguyen H.T.T."/>
            <person name="Saunders A.M."/>
            <person name="Nielsen J.L."/>
            <person name="Wimmer R."/>
            <person name="Le V.Q."/>
            <person name="McIlroy S.J."/>
            <person name="Petrovski S."/>
            <person name="Seviour R.J."/>
            <person name="Calteau A."/>
            <person name="Nielsen K.L."/>
            <person name="Nielsen P.H."/>
        </authorList>
    </citation>
    <scope>NUCLEOTIDE SEQUENCE [LARGE SCALE GENOMIC DNA]</scope>
    <source>
        <strain evidence="1 2">Ben 74</strain>
    </source>
</reference>
<dbReference type="Gene3D" id="1.10.10.2390">
    <property type="match status" value="1"/>
</dbReference>
<dbReference type="AlphaFoldDB" id="A0A077MEG6"/>
<dbReference type="Gene3D" id="6.10.140.2080">
    <property type="match status" value="1"/>
</dbReference>
<organism evidence="1 2">
    <name type="scientific">Nostocoides jenkinsii Ben 74</name>
    <dbReference type="NCBI Taxonomy" id="1193518"/>
    <lineage>
        <taxon>Bacteria</taxon>
        <taxon>Bacillati</taxon>
        <taxon>Actinomycetota</taxon>
        <taxon>Actinomycetes</taxon>
        <taxon>Micrococcales</taxon>
        <taxon>Intrasporangiaceae</taxon>
        <taxon>Nostocoides</taxon>
    </lineage>
</organism>